<reference evidence="27" key="1">
    <citation type="journal article" date="2018" name="J. Hered.">
        <title>One hundred mitochondrial genomes of cicadas.</title>
        <authorList>
            <person name="Lukasik P."/>
            <person name="Chong R.A."/>
            <person name="Nazario K."/>
            <person name="Matsuura Y."/>
            <person name="Bublitz D."/>
            <person name="Campbell M.A."/>
            <person name="Meyer M."/>
            <person name="Van Leuven J.T."/>
            <person name="Pessacq P."/>
            <person name="Veloso C."/>
            <person name="Simon C."/>
            <person name="McCutcheon J.P."/>
        </authorList>
    </citation>
    <scope>NUCLEOTIDE SEQUENCE</scope>
    <source>
        <strain evidence="27">MEIOSH</strain>
        <tissue evidence="27">Bacteriome and fat body</tissue>
    </source>
</reference>
<dbReference type="PANTHER" id="PTHR10422:SF18">
    <property type="entry name" value="CYTOCHROME C OXIDASE SUBUNIT 1"/>
    <property type="match status" value="1"/>
</dbReference>
<evidence type="ECO:0000256" key="9">
    <source>
        <dbReference type="ARBA" id="ARBA00022448"/>
    </source>
</evidence>
<organism evidence="27">
    <name type="scientific">Meimuna oshimensis</name>
    <dbReference type="NCBI Taxonomy" id="2170270"/>
    <lineage>
        <taxon>Eukaryota</taxon>
        <taxon>Metazoa</taxon>
        <taxon>Ecdysozoa</taxon>
        <taxon>Arthropoda</taxon>
        <taxon>Hexapoda</taxon>
        <taxon>Insecta</taxon>
        <taxon>Pterygota</taxon>
        <taxon>Neoptera</taxon>
        <taxon>Paraneoptera</taxon>
        <taxon>Hemiptera</taxon>
        <taxon>Auchenorrhyncha</taxon>
        <taxon>Cicadoidea</taxon>
        <taxon>Cicadidae</taxon>
        <taxon>Cicadinae</taxon>
        <taxon>Dundubiini</taxon>
        <taxon>Meimuna</taxon>
    </lineage>
</organism>
<evidence type="ECO:0000256" key="3">
    <source>
        <dbReference type="ARBA" id="ARBA00004448"/>
    </source>
</evidence>
<comment type="subcellular location">
    <subcellularLocation>
        <location evidence="3 24">Mitochondrion inner membrane</location>
        <topology evidence="3 24">Multi-pass membrane protein</topology>
    </subcellularLocation>
</comment>
<dbReference type="InterPro" id="IPR023615">
    <property type="entry name" value="Cyt_c_Oxase_su1_BS"/>
</dbReference>
<dbReference type="GO" id="GO:0005743">
    <property type="term" value="C:mitochondrial inner membrane"/>
    <property type="evidence" value="ECO:0007669"/>
    <property type="project" value="UniProtKB-SubCell"/>
</dbReference>
<accession>A0A344ALR8</accession>
<comment type="cofactor">
    <cofactor evidence="2">
        <name>heme</name>
        <dbReference type="ChEBI" id="CHEBI:30413"/>
    </cofactor>
</comment>
<dbReference type="GO" id="GO:0004129">
    <property type="term" value="F:cytochrome-c oxidase activity"/>
    <property type="evidence" value="ECO:0007669"/>
    <property type="project" value="UniProtKB-EC"/>
</dbReference>
<dbReference type="InterPro" id="IPR036927">
    <property type="entry name" value="Cyt_c_oxase-like_su1_sf"/>
</dbReference>
<feature type="transmembrane region" description="Helical" evidence="25">
    <location>
        <begin position="301"/>
        <end position="324"/>
    </location>
</feature>
<comment type="similarity">
    <text evidence="5 24">Belongs to the heme-copper respiratory oxidase family.</text>
</comment>
<evidence type="ECO:0000256" key="6">
    <source>
        <dbReference type="ARBA" id="ARBA00011164"/>
    </source>
</evidence>
<evidence type="ECO:0000256" key="10">
    <source>
        <dbReference type="ARBA" id="ARBA00022617"/>
    </source>
</evidence>
<dbReference type="FunFam" id="1.20.210.10:FF:000001">
    <property type="entry name" value="Cytochrome c oxidase subunit 1"/>
    <property type="match status" value="1"/>
</dbReference>
<evidence type="ECO:0000313" key="27">
    <source>
        <dbReference type="EMBL" id="AWV83316.1"/>
    </source>
</evidence>
<keyword evidence="18 25" id="KW-1133">Transmembrane helix</keyword>
<dbReference type="GO" id="GO:0006123">
    <property type="term" value="P:mitochondrial electron transport, cytochrome c to oxygen"/>
    <property type="evidence" value="ECO:0007669"/>
    <property type="project" value="TreeGrafter"/>
</dbReference>
<evidence type="ECO:0000256" key="17">
    <source>
        <dbReference type="ARBA" id="ARBA00022982"/>
    </source>
</evidence>
<evidence type="ECO:0000256" key="7">
    <source>
        <dbReference type="ARBA" id="ARBA00012949"/>
    </source>
</evidence>
<feature type="transmembrane region" description="Helical" evidence="25">
    <location>
        <begin position="336"/>
        <end position="357"/>
    </location>
</feature>
<dbReference type="UniPathway" id="UPA00705"/>
<evidence type="ECO:0000259" key="26">
    <source>
        <dbReference type="PROSITE" id="PS50855"/>
    </source>
</evidence>
<name>A0A344ALR8_9HEMI</name>
<evidence type="ECO:0000256" key="20">
    <source>
        <dbReference type="ARBA" id="ARBA00023008"/>
    </source>
</evidence>
<evidence type="ECO:0000256" key="5">
    <source>
        <dbReference type="ARBA" id="ARBA00009578"/>
    </source>
</evidence>
<gene>
    <name evidence="27" type="primary">cox1</name>
</gene>
<dbReference type="SUPFAM" id="SSF81442">
    <property type="entry name" value="Cytochrome c oxidase subunit I-like"/>
    <property type="match status" value="1"/>
</dbReference>
<keyword evidence="10 24" id="KW-0349">Heme</keyword>
<evidence type="ECO:0000256" key="22">
    <source>
        <dbReference type="ARBA" id="ARBA00023136"/>
    </source>
</evidence>
<evidence type="ECO:0000256" key="1">
    <source>
        <dbReference type="ARBA" id="ARBA00001935"/>
    </source>
</evidence>
<dbReference type="PANTHER" id="PTHR10422">
    <property type="entry name" value="CYTOCHROME C OXIDASE SUBUNIT 1"/>
    <property type="match status" value="1"/>
</dbReference>
<geneLocation type="mitochondrion" evidence="27"/>
<dbReference type="EMBL" id="MG737727">
    <property type="protein sequence ID" value="AWV83316.1"/>
    <property type="molecule type" value="Genomic_DNA"/>
</dbReference>
<evidence type="ECO:0000256" key="8">
    <source>
        <dbReference type="ARBA" id="ARBA00015947"/>
    </source>
</evidence>
<dbReference type="GO" id="GO:0045277">
    <property type="term" value="C:respiratory chain complex IV"/>
    <property type="evidence" value="ECO:0007669"/>
    <property type="project" value="InterPro"/>
</dbReference>
<evidence type="ECO:0000256" key="13">
    <source>
        <dbReference type="ARBA" id="ARBA00022723"/>
    </source>
</evidence>
<feature type="transmembrane region" description="Helical" evidence="25">
    <location>
        <begin position="445"/>
        <end position="471"/>
    </location>
</feature>
<keyword evidence="21 24" id="KW-0496">Mitochondrion</keyword>
<feature type="domain" description="Cytochrome oxidase subunit I profile" evidence="26">
    <location>
        <begin position="1"/>
        <end position="510"/>
    </location>
</feature>
<comment type="cofactor">
    <cofactor evidence="1">
        <name>Cu cation</name>
        <dbReference type="ChEBI" id="CHEBI:23378"/>
    </cofactor>
</comment>
<keyword evidence="13 24" id="KW-0479">Metal-binding</keyword>
<feature type="transmembrane region" description="Helical" evidence="25">
    <location>
        <begin position="406"/>
        <end position="425"/>
    </location>
</feature>
<feature type="transmembrane region" description="Helical" evidence="25">
    <location>
        <begin position="369"/>
        <end position="394"/>
    </location>
</feature>
<comment type="catalytic activity">
    <reaction evidence="23">
        <text>4 Fe(II)-[cytochrome c] + O2 + 8 H(+)(in) = 4 Fe(III)-[cytochrome c] + 2 H2O + 4 H(+)(out)</text>
        <dbReference type="Rhea" id="RHEA:11436"/>
        <dbReference type="Rhea" id="RHEA-COMP:10350"/>
        <dbReference type="Rhea" id="RHEA-COMP:14399"/>
        <dbReference type="ChEBI" id="CHEBI:15377"/>
        <dbReference type="ChEBI" id="CHEBI:15378"/>
        <dbReference type="ChEBI" id="CHEBI:15379"/>
        <dbReference type="ChEBI" id="CHEBI:29033"/>
        <dbReference type="ChEBI" id="CHEBI:29034"/>
        <dbReference type="EC" id="7.1.1.9"/>
    </reaction>
    <physiologicalReaction direction="left-to-right" evidence="23">
        <dbReference type="Rhea" id="RHEA:11437"/>
    </physiologicalReaction>
</comment>
<sequence>MNKWFFSTNHKDIGTMYFIFGIWSGMIGTSLSMLIRIELGTPGSFIGNDQIYNVIVTAHAFIMIFFMVMPIMIGGFGNWLVPLMIGAPDMAFPRLNNMSFWLLPPSLILLLVGSMVDSGAGTGWTVYPPLSSIMSHSGACVDLTIFSLHLAGASSILGAVNFISTIFNMRTTGMFLDRTPLFVWAVLITAFLLLLSLPVLAGAITMLLTDRNLNTSFFDPAGGGDPILYQHLFWFFGHPEVYILILPGFGLISHIITQESGKIESFGSLGMIYAMMSIGILGFVVWAHHMFTIGMDVDTRAYFTSATMIIAVPTGIKVFSWLATLNGSFMKISSSILWALGFVFLFTIGGLTGVILANSSIDIVLHDTYYVVAHFHYVLSMGAVFAILGSFVHWYSLMTGLSLNPVWLKIQFFIMFIGVNMTFFPQHFLGLSGMPRRYSDYPDAYLSWNILSSLGSTISLIGILILIFIVWESFVSMRMILFSKSMLSSIEWFHKYPPSEHSYSELPMMVN</sequence>
<feature type="transmembrane region" description="Helical" evidence="25">
    <location>
        <begin position="181"/>
        <end position="208"/>
    </location>
</feature>
<evidence type="ECO:0000256" key="24">
    <source>
        <dbReference type="RuleBase" id="RU000369"/>
    </source>
</evidence>
<keyword evidence="9 24" id="KW-0813">Transport</keyword>
<feature type="transmembrane region" description="Helical" evidence="25">
    <location>
        <begin position="241"/>
        <end position="257"/>
    </location>
</feature>
<dbReference type="InterPro" id="IPR023616">
    <property type="entry name" value="Cyt_c_oxase-like_su1_dom"/>
</dbReference>
<dbReference type="GO" id="GO:0046872">
    <property type="term" value="F:metal ion binding"/>
    <property type="evidence" value="ECO:0007669"/>
    <property type="project" value="UniProtKB-KW"/>
</dbReference>
<reference evidence="27" key="2">
    <citation type="journal article" date="2018" name="Proc. Natl. Acad. Sci. U.S.A.">
        <title>Recurrent symbiont recruitment from fungal parasites in cicadas.</title>
        <authorList>
            <person name="Yu M."/>
            <person name="Moriyama M."/>
            <person name="Lukasik P."/>
            <person name="Vanderpool D."/>
            <person name="Tanahashi M."/>
            <person name="Meng X.-Y."/>
            <person name="McCutcheon J.P."/>
            <person name="Fukatsu T."/>
        </authorList>
    </citation>
    <scope>NUCLEOTIDE SEQUENCE</scope>
    <source>
        <strain evidence="27">MEIOSH</strain>
        <tissue evidence="27">Bacteriome and fat body</tissue>
    </source>
</reference>
<keyword evidence="17 24" id="KW-0249">Electron transport</keyword>
<keyword evidence="19 24" id="KW-0408">Iron</keyword>
<evidence type="ECO:0000256" key="16">
    <source>
        <dbReference type="ARBA" id="ARBA00022967"/>
    </source>
</evidence>
<dbReference type="PROSITE" id="PS00077">
    <property type="entry name" value="COX1_CUB"/>
    <property type="match status" value="1"/>
</dbReference>
<keyword evidence="15" id="KW-0460">Magnesium</keyword>
<evidence type="ECO:0000256" key="25">
    <source>
        <dbReference type="SAM" id="Phobius"/>
    </source>
</evidence>
<dbReference type="PROSITE" id="PS50855">
    <property type="entry name" value="COX1"/>
    <property type="match status" value="1"/>
</dbReference>
<dbReference type="GO" id="GO:0020037">
    <property type="term" value="F:heme binding"/>
    <property type="evidence" value="ECO:0007669"/>
    <property type="project" value="InterPro"/>
</dbReference>
<dbReference type="InterPro" id="IPR033944">
    <property type="entry name" value="Cyt_c_oxase_su1_dom"/>
</dbReference>
<dbReference type="Pfam" id="PF00115">
    <property type="entry name" value="COX1"/>
    <property type="match status" value="1"/>
</dbReference>
<dbReference type="Gene3D" id="1.20.210.10">
    <property type="entry name" value="Cytochrome c oxidase-like, subunit I domain"/>
    <property type="match status" value="1"/>
</dbReference>
<keyword evidence="12 24" id="KW-0812">Transmembrane</keyword>
<evidence type="ECO:0000256" key="14">
    <source>
        <dbReference type="ARBA" id="ARBA00022792"/>
    </source>
</evidence>
<feature type="transmembrane region" description="Helical" evidence="25">
    <location>
        <begin position="107"/>
        <end position="127"/>
    </location>
</feature>
<proteinExistence type="inferred from homology"/>
<evidence type="ECO:0000256" key="4">
    <source>
        <dbReference type="ARBA" id="ARBA00004673"/>
    </source>
</evidence>
<dbReference type="PRINTS" id="PR01165">
    <property type="entry name" value="CYCOXIDASEI"/>
</dbReference>
<feature type="transmembrane region" description="Helical" evidence="25">
    <location>
        <begin position="147"/>
        <end position="169"/>
    </location>
</feature>
<comment type="subunit">
    <text evidence="6">Component of the cytochrome c oxidase (complex IV, CIV), a multisubunit enzyme composed of a catalytic core of 3 subunits and several supernumerary subunits. The complex exists as a monomer or a dimer and forms supercomplexes (SCs) in the inner mitochondrial membrane with ubiquinol-cytochrome c oxidoreductase (cytochrome b-c1 complex, complex III, CIII).</text>
</comment>
<feature type="transmembrane region" description="Helical" evidence="25">
    <location>
        <begin position="51"/>
        <end position="73"/>
    </location>
</feature>
<evidence type="ECO:0000256" key="11">
    <source>
        <dbReference type="ARBA" id="ARBA00022660"/>
    </source>
</evidence>
<dbReference type="GO" id="GO:0015990">
    <property type="term" value="P:electron transport coupled proton transport"/>
    <property type="evidence" value="ECO:0007669"/>
    <property type="project" value="TreeGrafter"/>
</dbReference>
<dbReference type="CDD" id="cd01663">
    <property type="entry name" value="Cyt_c_Oxidase_I"/>
    <property type="match status" value="1"/>
</dbReference>
<dbReference type="EC" id="7.1.1.9" evidence="7 24"/>
<feature type="transmembrane region" description="Helical" evidence="25">
    <location>
        <begin position="269"/>
        <end position="289"/>
    </location>
</feature>
<protein>
    <recommendedName>
        <fullName evidence="8 24">Cytochrome c oxidase subunit 1</fullName>
        <ecNumber evidence="7 24">7.1.1.9</ecNumber>
    </recommendedName>
</protein>
<evidence type="ECO:0000256" key="23">
    <source>
        <dbReference type="ARBA" id="ARBA00049512"/>
    </source>
</evidence>
<feature type="transmembrane region" description="Helical" evidence="25">
    <location>
        <begin position="16"/>
        <end position="39"/>
    </location>
</feature>
<comment type="pathway">
    <text evidence="4 24">Energy metabolism; oxidative phosphorylation.</text>
</comment>
<evidence type="ECO:0000256" key="19">
    <source>
        <dbReference type="ARBA" id="ARBA00023004"/>
    </source>
</evidence>
<evidence type="ECO:0000256" key="21">
    <source>
        <dbReference type="ARBA" id="ARBA00023128"/>
    </source>
</evidence>
<keyword evidence="22 24" id="KW-0472">Membrane</keyword>
<comment type="function">
    <text evidence="24">Component of the cytochrome c oxidase, the last enzyme in the mitochondrial electron transport chain which drives oxidative phosphorylation. The respiratory chain contains 3 multisubunit complexes succinate dehydrogenase (complex II, CII), ubiquinol-cytochrome c oxidoreductase (cytochrome b-c1 complex, complex III, CIII) and cytochrome c oxidase (complex IV, CIV), that cooperate to transfer electrons derived from NADH and succinate to molecular oxygen, creating an electrochemical gradient over the inner membrane that drives transmembrane transport and the ATP synthase. Cytochrome c oxidase is the component of the respiratory chain that catalyzes the reduction of oxygen to water. Electrons originating from reduced cytochrome c in the intermembrane space (IMS) are transferred via the dinuclear copper A center (CU(A)) of subunit 2 and heme A of subunit 1 to the active site in subunit 1, a binuclear center (BNC) formed by heme A3 and copper B (CU(B)). The BNC reduces molecular oxygen to 2 water molecules using 4 electrons from cytochrome c in the IMS and 4 protons from the mitochondrial matrix.</text>
</comment>
<evidence type="ECO:0000256" key="15">
    <source>
        <dbReference type="ARBA" id="ARBA00022842"/>
    </source>
</evidence>
<evidence type="ECO:0000256" key="18">
    <source>
        <dbReference type="ARBA" id="ARBA00022989"/>
    </source>
</evidence>
<keyword evidence="14 24" id="KW-0999">Mitochondrion inner membrane</keyword>
<dbReference type="InterPro" id="IPR000883">
    <property type="entry name" value="Cyt_C_Oxase_1"/>
</dbReference>
<keyword evidence="11 24" id="KW-0679">Respiratory chain</keyword>
<dbReference type="AlphaFoldDB" id="A0A344ALR8"/>
<keyword evidence="20 24" id="KW-0186">Copper</keyword>
<keyword evidence="16" id="KW-1278">Translocase</keyword>
<evidence type="ECO:0000256" key="12">
    <source>
        <dbReference type="ARBA" id="ARBA00022692"/>
    </source>
</evidence>
<evidence type="ECO:0000256" key="2">
    <source>
        <dbReference type="ARBA" id="ARBA00001971"/>
    </source>
</evidence>